<dbReference type="PANTHER" id="PTHR47572">
    <property type="entry name" value="LIPOPROTEIN-RELATED"/>
    <property type="match status" value="1"/>
</dbReference>
<gene>
    <name evidence="3" type="ORF">METZ01_LOCUS29384</name>
</gene>
<feature type="domain" description="SMP-30/Gluconolactonase/LRE-like region" evidence="2">
    <location>
        <begin position="86"/>
        <end position="340"/>
    </location>
</feature>
<dbReference type="InterPro" id="IPR005511">
    <property type="entry name" value="SMP-30"/>
</dbReference>
<dbReference type="Gene3D" id="2.120.10.30">
    <property type="entry name" value="TolB, C-terminal domain"/>
    <property type="match status" value="1"/>
</dbReference>
<evidence type="ECO:0000313" key="3">
    <source>
        <dbReference type="EMBL" id="SUZ76530.1"/>
    </source>
</evidence>
<evidence type="ECO:0000256" key="1">
    <source>
        <dbReference type="ARBA" id="ARBA00022801"/>
    </source>
</evidence>
<dbReference type="GO" id="GO:0016787">
    <property type="term" value="F:hydrolase activity"/>
    <property type="evidence" value="ECO:0007669"/>
    <property type="project" value="UniProtKB-KW"/>
</dbReference>
<dbReference type="InterPro" id="IPR011042">
    <property type="entry name" value="6-blade_b-propeller_TolB-like"/>
</dbReference>
<sequence length="356" mass="39313">MVQQHNNGHSTWTRRAFLGAAFASSVAARVNARQQTPRISPYESRDWSGQNPLAYPDPDLIALDPRFRRYILFNTPIKRLHVGTMWAEGPAWNGVGRYLVWSDIPNNVQHRWVQEDGRVTVFRRPSGHSNGNTFDREGRQLSCEHGGRRVARYEQNGDVTVIADQYDGKRLNSPNDAVVHPDGGIWFTDPPYGIRGDYEGFRAESETPPAVYRVDSQSRQVALVTDEPVGPNGLCFSPDYSRLYVADTGSGREIRVFDVDGTRLRNGRRHAELRAPGTDQLVAADGIRCDADGNVWAGAGDGVIVIAPDGDMIGAIRLPERCANVCFGGTRRNRLFMAASQSLYAVYVGVLGAGIA</sequence>
<evidence type="ECO:0000259" key="2">
    <source>
        <dbReference type="Pfam" id="PF08450"/>
    </source>
</evidence>
<dbReference type="InterPro" id="IPR013658">
    <property type="entry name" value="SGL"/>
</dbReference>
<proteinExistence type="predicted"/>
<protein>
    <recommendedName>
        <fullName evidence="2">SMP-30/Gluconolactonase/LRE-like region domain-containing protein</fullName>
    </recommendedName>
</protein>
<reference evidence="3" key="1">
    <citation type="submission" date="2018-05" db="EMBL/GenBank/DDBJ databases">
        <authorList>
            <person name="Lanie J.A."/>
            <person name="Ng W.-L."/>
            <person name="Kazmierczak K.M."/>
            <person name="Andrzejewski T.M."/>
            <person name="Davidsen T.M."/>
            <person name="Wayne K.J."/>
            <person name="Tettelin H."/>
            <person name="Glass J.I."/>
            <person name="Rusch D."/>
            <person name="Podicherti R."/>
            <person name="Tsui H.-C.T."/>
            <person name="Winkler M.E."/>
        </authorList>
    </citation>
    <scope>NUCLEOTIDE SEQUENCE</scope>
</reference>
<dbReference type="AlphaFoldDB" id="A0A381QBZ9"/>
<dbReference type="SUPFAM" id="SSF63829">
    <property type="entry name" value="Calcium-dependent phosphotriesterase"/>
    <property type="match status" value="1"/>
</dbReference>
<dbReference type="InterPro" id="IPR051262">
    <property type="entry name" value="SMP-30/CGR1_Lactonase"/>
</dbReference>
<organism evidence="3">
    <name type="scientific">marine metagenome</name>
    <dbReference type="NCBI Taxonomy" id="408172"/>
    <lineage>
        <taxon>unclassified sequences</taxon>
        <taxon>metagenomes</taxon>
        <taxon>ecological metagenomes</taxon>
    </lineage>
</organism>
<dbReference type="EMBL" id="UINC01001282">
    <property type="protein sequence ID" value="SUZ76530.1"/>
    <property type="molecule type" value="Genomic_DNA"/>
</dbReference>
<dbReference type="Pfam" id="PF08450">
    <property type="entry name" value="SGL"/>
    <property type="match status" value="1"/>
</dbReference>
<dbReference type="PANTHER" id="PTHR47572:SF4">
    <property type="entry name" value="LACTONASE DRP35"/>
    <property type="match status" value="1"/>
</dbReference>
<accession>A0A381QBZ9</accession>
<name>A0A381QBZ9_9ZZZZ</name>
<keyword evidence="1" id="KW-0378">Hydrolase</keyword>
<dbReference type="PRINTS" id="PR01790">
    <property type="entry name" value="SMP30FAMILY"/>
</dbReference>